<dbReference type="GO" id="GO:0050797">
    <property type="term" value="F:thymidylate synthase (FAD) activity"/>
    <property type="evidence" value="ECO:0007669"/>
    <property type="project" value="UniProtKB-UniRule"/>
</dbReference>
<keyword evidence="1 2" id="KW-0489">Methyltransferase</keyword>
<feature type="binding site" evidence="1">
    <location>
        <position position="168"/>
    </location>
    <ligand>
        <name>dUMP</name>
        <dbReference type="ChEBI" id="CHEBI:246422"/>
        <note>ligand shared between dimeric partners</note>
    </ligand>
</feature>
<name>A0A7G9W7Z8_ALKCA</name>
<keyword evidence="1" id="KW-0285">Flavoprotein</keyword>
<gene>
    <name evidence="1" type="primary">thyX</name>
    <name evidence="2" type="ORF">HYG86_08425</name>
</gene>
<sequence length="227" mass="25637">MKVELLNFTPNCEELVAAAARLCYSADDIEDILKKMEGEKGRKLIEKLLSLGHQSPFEHISFSFGISGVSRALTHQLVRHRIASYSQKSQRYVAEKNFEFITPPSIKQNQEANDIYEKLMEQIGEAYERIVELGVSKEDARYTLPNSCETKIIVTMNARSLFNFFHHRACVRAQWEIRTMANEMLKKVKEVAPSVFKYAGASCDTLGFCPEGTMCCGKAPTLEAIKG</sequence>
<organism evidence="2 3">
    <name type="scientific">Alkalicella caledoniensis</name>
    <dbReference type="NCBI Taxonomy" id="2731377"/>
    <lineage>
        <taxon>Bacteria</taxon>
        <taxon>Bacillati</taxon>
        <taxon>Bacillota</taxon>
        <taxon>Clostridia</taxon>
        <taxon>Eubacteriales</taxon>
        <taxon>Proteinivoracaceae</taxon>
        <taxon>Alkalicella</taxon>
    </lineage>
</organism>
<dbReference type="InterPro" id="IPR036098">
    <property type="entry name" value="Thymidylate_synthase_ThyX_sf"/>
</dbReference>
<proteinExistence type="inferred from homology"/>
<keyword evidence="1" id="KW-0274">FAD</keyword>
<comment type="cofactor">
    <cofactor evidence="1">
        <name>FAD</name>
        <dbReference type="ChEBI" id="CHEBI:57692"/>
    </cofactor>
    <text evidence="1">Binds 4 FAD per tetramer. Each FAD binding site is formed by three monomers.</text>
</comment>
<feature type="binding site" evidence="1">
    <location>
        <begin position="157"/>
        <end position="159"/>
    </location>
    <ligand>
        <name>FAD</name>
        <dbReference type="ChEBI" id="CHEBI:57692"/>
        <note>ligand shared between neighboring subunits</note>
    </ligand>
</feature>
<feature type="active site" description="Involved in ionization of N3 of dUMP, leading to its activation" evidence="1">
    <location>
        <position position="168"/>
    </location>
</feature>
<dbReference type="GO" id="GO:0006235">
    <property type="term" value="P:dTTP biosynthetic process"/>
    <property type="evidence" value="ECO:0007669"/>
    <property type="project" value="UniProtKB-UniRule"/>
</dbReference>
<keyword evidence="1" id="KW-0545">Nucleotide biosynthesis</keyword>
<feature type="binding site" description="in other chain" evidence="1">
    <location>
        <position position="141"/>
    </location>
    <ligand>
        <name>dUMP</name>
        <dbReference type="ChEBI" id="CHEBI:246422"/>
        <note>ligand shared between dimeric partners</note>
    </ligand>
</feature>
<comment type="function">
    <text evidence="1">Catalyzes the reductive methylation of 2'-deoxyuridine-5'-monophosphate (dUMP) to 2'-deoxythymidine-5'-monophosphate (dTMP) while utilizing 5,10-methylenetetrahydrofolate (mTHF) as the methyl donor, and NADPH and FADH(2) as the reductant.</text>
</comment>
<reference evidence="2 3" key="1">
    <citation type="submission" date="2020-07" db="EMBL/GenBank/DDBJ databases">
        <title>Alkalicella. sp. LB2 genome.</title>
        <authorList>
            <person name="Postec A."/>
            <person name="Quemeneur M."/>
        </authorList>
    </citation>
    <scope>NUCLEOTIDE SEQUENCE [LARGE SCALE GENOMIC DNA]</scope>
    <source>
        <strain evidence="2 3">LB2</strain>
    </source>
</reference>
<dbReference type="KEGG" id="acae:HYG86_08425"/>
<feature type="binding site" evidence="1">
    <location>
        <position position="87"/>
    </location>
    <ligand>
        <name>FAD</name>
        <dbReference type="ChEBI" id="CHEBI:57692"/>
        <note>ligand shared between neighboring subunits</note>
    </ligand>
</feature>
<comment type="catalytic activity">
    <reaction evidence="1">
        <text>dUMP + (6R)-5,10-methylene-5,6,7,8-tetrahydrofolate + NADPH + H(+) = dTMP + (6S)-5,6,7,8-tetrahydrofolate + NADP(+)</text>
        <dbReference type="Rhea" id="RHEA:29043"/>
        <dbReference type="ChEBI" id="CHEBI:15378"/>
        <dbReference type="ChEBI" id="CHEBI:15636"/>
        <dbReference type="ChEBI" id="CHEBI:57453"/>
        <dbReference type="ChEBI" id="CHEBI:57783"/>
        <dbReference type="ChEBI" id="CHEBI:58349"/>
        <dbReference type="ChEBI" id="CHEBI:63528"/>
        <dbReference type="ChEBI" id="CHEBI:246422"/>
        <dbReference type="EC" id="2.1.1.148"/>
    </reaction>
</comment>
<dbReference type="HAMAP" id="MF_01408">
    <property type="entry name" value="ThyX"/>
    <property type="match status" value="1"/>
</dbReference>
<accession>A0A7G9W7Z8</accession>
<evidence type="ECO:0000313" key="2">
    <source>
        <dbReference type="EMBL" id="QNO14810.1"/>
    </source>
</evidence>
<feature type="binding site" evidence="1">
    <location>
        <begin position="76"/>
        <end position="79"/>
    </location>
    <ligand>
        <name>dUMP</name>
        <dbReference type="ChEBI" id="CHEBI:246422"/>
        <note>ligand shared between dimeric partners</note>
    </ligand>
</feature>
<dbReference type="GO" id="GO:0050660">
    <property type="term" value="F:flavin adenine dinucleotide binding"/>
    <property type="evidence" value="ECO:0007669"/>
    <property type="project" value="UniProtKB-UniRule"/>
</dbReference>
<dbReference type="AlphaFoldDB" id="A0A7G9W7Z8"/>
<feature type="binding site" evidence="1">
    <location>
        <position position="55"/>
    </location>
    <ligand>
        <name>FAD</name>
        <dbReference type="ChEBI" id="CHEBI:57692"/>
        <note>ligand shared between neighboring subunits</note>
    </ligand>
</feature>
<dbReference type="RefSeq" id="WP_213168815.1">
    <property type="nucleotide sequence ID" value="NZ_CP058559.1"/>
</dbReference>
<dbReference type="UniPathway" id="UPA00575"/>
<dbReference type="EC" id="2.1.1.148" evidence="1"/>
<dbReference type="GO" id="GO:0070402">
    <property type="term" value="F:NADPH binding"/>
    <property type="evidence" value="ECO:0007669"/>
    <property type="project" value="TreeGrafter"/>
</dbReference>
<evidence type="ECO:0000256" key="1">
    <source>
        <dbReference type="HAMAP-Rule" id="MF_01408"/>
    </source>
</evidence>
<feature type="binding site" description="in other chain" evidence="1">
    <location>
        <begin position="87"/>
        <end position="91"/>
    </location>
    <ligand>
        <name>dUMP</name>
        <dbReference type="ChEBI" id="CHEBI:246422"/>
        <note>ligand shared between dimeric partners</note>
    </ligand>
</feature>
<comment type="pathway">
    <text evidence="1">Pyrimidine metabolism; dTTP biosynthesis.</text>
</comment>
<dbReference type="GO" id="GO:0004799">
    <property type="term" value="F:thymidylate synthase activity"/>
    <property type="evidence" value="ECO:0007669"/>
    <property type="project" value="TreeGrafter"/>
</dbReference>
<feature type="binding site" evidence="1">
    <location>
        <position position="163"/>
    </location>
    <ligand>
        <name>FAD</name>
        <dbReference type="ChEBI" id="CHEBI:57692"/>
        <note>ligand shared between neighboring subunits</note>
    </ligand>
</feature>
<dbReference type="Pfam" id="PF02511">
    <property type="entry name" value="Thy1"/>
    <property type="match status" value="1"/>
</dbReference>
<comment type="subunit">
    <text evidence="1">Homotetramer.</text>
</comment>
<protein>
    <recommendedName>
        <fullName evidence="1">Flavin-dependent thymidylate synthase</fullName>
        <shortName evidence="1">FDTS</shortName>
        <ecNumber evidence="1">2.1.1.148</ecNumber>
    </recommendedName>
    <alternativeName>
        <fullName evidence="1">FAD-dependent thymidylate synthase</fullName>
    </alternativeName>
    <alternativeName>
        <fullName evidence="1">Thymidylate synthase ThyX</fullName>
        <shortName evidence="1">TS</shortName>
        <shortName evidence="1">TSase</shortName>
    </alternativeName>
</protein>
<keyword evidence="3" id="KW-1185">Reference proteome</keyword>
<evidence type="ECO:0000313" key="3">
    <source>
        <dbReference type="Proteomes" id="UP000516160"/>
    </source>
</evidence>
<dbReference type="Proteomes" id="UP000516160">
    <property type="component" value="Chromosome"/>
</dbReference>
<dbReference type="NCBIfam" id="TIGR02170">
    <property type="entry name" value="thyX"/>
    <property type="match status" value="1"/>
</dbReference>
<dbReference type="PANTHER" id="PTHR34934:SF1">
    <property type="entry name" value="FLAVIN-DEPENDENT THYMIDYLATE SYNTHASE"/>
    <property type="match status" value="1"/>
</dbReference>
<dbReference type="Gene3D" id="3.30.1360.170">
    <property type="match status" value="1"/>
</dbReference>
<feature type="binding site" evidence="1">
    <location>
        <begin position="79"/>
        <end position="81"/>
    </location>
    <ligand>
        <name>FAD</name>
        <dbReference type="ChEBI" id="CHEBI:57692"/>
        <note>ligand shared between neighboring subunits</note>
    </ligand>
</feature>
<comment type="similarity">
    <text evidence="1">Belongs to the thymidylate synthase ThyX family.</text>
</comment>
<dbReference type="GO" id="GO:0006231">
    <property type="term" value="P:dTMP biosynthetic process"/>
    <property type="evidence" value="ECO:0007669"/>
    <property type="project" value="UniProtKB-UniRule"/>
</dbReference>
<keyword evidence="1 2" id="KW-0808">Transferase</keyword>
<dbReference type="EMBL" id="CP058559">
    <property type="protein sequence ID" value="QNO14810.1"/>
    <property type="molecule type" value="Genomic_DNA"/>
</dbReference>
<dbReference type="PANTHER" id="PTHR34934">
    <property type="entry name" value="FLAVIN-DEPENDENT THYMIDYLATE SYNTHASE"/>
    <property type="match status" value="1"/>
</dbReference>
<dbReference type="GO" id="GO:0032259">
    <property type="term" value="P:methylation"/>
    <property type="evidence" value="ECO:0007669"/>
    <property type="project" value="UniProtKB-KW"/>
</dbReference>
<dbReference type="PROSITE" id="PS51331">
    <property type="entry name" value="THYX"/>
    <property type="match status" value="1"/>
</dbReference>
<dbReference type="CDD" id="cd20175">
    <property type="entry name" value="ThyX"/>
    <property type="match status" value="1"/>
</dbReference>
<keyword evidence="1" id="KW-0521">NADP</keyword>
<dbReference type="SUPFAM" id="SSF69796">
    <property type="entry name" value="Thymidylate synthase-complementing protein Thy1"/>
    <property type="match status" value="1"/>
</dbReference>
<dbReference type="InterPro" id="IPR003669">
    <property type="entry name" value="Thymidylate_synthase_ThyX"/>
</dbReference>